<dbReference type="NCBIfam" id="TIGR03089">
    <property type="entry name" value="TIGR03089 family protein"/>
    <property type="match status" value="1"/>
</dbReference>
<dbReference type="InterPro" id="IPR042099">
    <property type="entry name" value="ANL_N_sf"/>
</dbReference>
<comment type="caution">
    <text evidence="1">The sequence shown here is derived from an EMBL/GenBank/DDBJ whole genome shotgun (WGS) entry which is preliminary data.</text>
</comment>
<proteinExistence type="predicted"/>
<dbReference type="Gene3D" id="3.40.50.12780">
    <property type="entry name" value="N-terminal domain of ligase-like"/>
    <property type="match status" value="1"/>
</dbReference>
<keyword evidence="2" id="KW-1185">Reference proteome</keyword>
<dbReference type="SUPFAM" id="SSF56801">
    <property type="entry name" value="Acetyl-CoA synthetase-like"/>
    <property type="match status" value="1"/>
</dbReference>
<organism evidence="1 2">
    <name type="scientific">Georgenia deserti</name>
    <dbReference type="NCBI Taxonomy" id="2093781"/>
    <lineage>
        <taxon>Bacteria</taxon>
        <taxon>Bacillati</taxon>
        <taxon>Actinomycetota</taxon>
        <taxon>Actinomycetes</taxon>
        <taxon>Micrococcales</taxon>
        <taxon>Bogoriellaceae</taxon>
        <taxon>Georgenia</taxon>
    </lineage>
</organism>
<dbReference type="RefSeq" id="WP_388002435.1">
    <property type="nucleotide sequence ID" value="NZ_JBHUEE010000002.1"/>
</dbReference>
<protein>
    <submittedName>
        <fullName evidence="1">TIGR03089 family protein</fullName>
    </submittedName>
</protein>
<accession>A0ABW4L2D6</accession>
<reference evidence="2" key="1">
    <citation type="journal article" date="2019" name="Int. J. Syst. Evol. Microbiol.">
        <title>The Global Catalogue of Microorganisms (GCM) 10K type strain sequencing project: providing services to taxonomists for standard genome sequencing and annotation.</title>
        <authorList>
            <consortium name="The Broad Institute Genomics Platform"/>
            <consortium name="The Broad Institute Genome Sequencing Center for Infectious Disease"/>
            <person name="Wu L."/>
            <person name="Ma J."/>
        </authorList>
    </citation>
    <scope>NUCLEOTIDE SEQUENCE [LARGE SCALE GENOMIC DNA]</scope>
    <source>
        <strain evidence="2">JCM 17130</strain>
    </source>
</reference>
<dbReference type="InterPro" id="IPR017523">
    <property type="entry name" value="Rv3268"/>
</dbReference>
<dbReference type="EMBL" id="JBHUEE010000002">
    <property type="protein sequence ID" value="MFD1716992.1"/>
    <property type="molecule type" value="Genomic_DNA"/>
</dbReference>
<dbReference type="Proteomes" id="UP001597277">
    <property type="component" value="Unassembled WGS sequence"/>
</dbReference>
<evidence type="ECO:0000313" key="1">
    <source>
        <dbReference type="EMBL" id="MFD1716992.1"/>
    </source>
</evidence>
<evidence type="ECO:0000313" key="2">
    <source>
        <dbReference type="Proteomes" id="UP001597277"/>
    </source>
</evidence>
<name>A0ABW4L2D6_9MICO</name>
<gene>
    <name evidence="1" type="ORF">ACFSE6_04050</name>
</gene>
<sequence length="236" mass="23785">MSVSGTAPSRLLTALGADGTAPRLTWYGSTGGERVELSGRVLANWITKAANLLAEEADAAPGSVVVIHLPVHWRAAVWTLATWLTGATAGLDEQPEAADVVVTSDPAAAPAADLTLAVALPALAMAWDGADLPAGAMDAAADLGGYGDTLGFVQAPDPDDEALSGVRYADLETWAAPAAAAGSRVLLSPGSLEDLMRQAFGVWLAGGSVVLAAPGAPGLDRVVEAEGVTVRLDAPD</sequence>